<dbReference type="AlphaFoldDB" id="A0A498IUH7"/>
<proteinExistence type="predicted"/>
<gene>
    <name evidence="1" type="ORF">DVH24_041829</name>
</gene>
<organism evidence="1 2">
    <name type="scientific">Malus domestica</name>
    <name type="common">Apple</name>
    <name type="synonym">Pyrus malus</name>
    <dbReference type="NCBI Taxonomy" id="3750"/>
    <lineage>
        <taxon>Eukaryota</taxon>
        <taxon>Viridiplantae</taxon>
        <taxon>Streptophyta</taxon>
        <taxon>Embryophyta</taxon>
        <taxon>Tracheophyta</taxon>
        <taxon>Spermatophyta</taxon>
        <taxon>Magnoliopsida</taxon>
        <taxon>eudicotyledons</taxon>
        <taxon>Gunneridae</taxon>
        <taxon>Pentapetalae</taxon>
        <taxon>rosids</taxon>
        <taxon>fabids</taxon>
        <taxon>Rosales</taxon>
        <taxon>Rosaceae</taxon>
        <taxon>Amygdaloideae</taxon>
        <taxon>Maleae</taxon>
        <taxon>Malus</taxon>
    </lineage>
</organism>
<reference evidence="1 2" key="1">
    <citation type="submission" date="2018-10" db="EMBL/GenBank/DDBJ databases">
        <title>A high-quality apple genome assembly.</title>
        <authorList>
            <person name="Hu J."/>
        </authorList>
    </citation>
    <scope>NUCLEOTIDE SEQUENCE [LARGE SCALE GENOMIC DNA]</scope>
    <source>
        <strain evidence="2">cv. HFTH1</strain>
        <tissue evidence="1">Young leaf</tissue>
    </source>
</reference>
<evidence type="ECO:0000313" key="2">
    <source>
        <dbReference type="Proteomes" id="UP000290289"/>
    </source>
</evidence>
<evidence type="ECO:0000313" key="1">
    <source>
        <dbReference type="EMBL" id="RXH85061.1"/>
    </source>
</evidence>
<accession>A0A498IUH7</accession>
<dbReference type="Proteomes" id="UP000290289">
    <property type="component" value="Chromosome 11"/>
</dbReference>
<protein>
    <submittedName>
        <fullName evidence="1">Uncharacterized protein</fullName>
    </submittedName>
</protein>
<sequence>MYMLLGACSLNCGWSFMAELIRILTFSGESPQLSYMGIYGQRVQVLGSVIIDENLSVPFPHFVFTFLRKGALAIASLAAANTHVHQAGETIFVARGLVCTNLPYMIPNLLKHRTGSSKKPYKSTL</sequence>
<keyword evidence="2" id="KW-1185">Reference proteome</keyword>
<comment type="caution">
    <text evidence="1">The sequence shown here is derived from an EMBL/GenBank/DDBJ whole genome shotgun (WGS) entry which is preliminary data.</text>
</comment>
<name>A0A498IUH7_MALDO</name>
<dbReference type="EMBL" id="RDQH01000337">
    <property type="protein sequence ID" value="RXH85061.1"/>
    <property type="molecule type" value="Genomic_DNA"/>
</dbReference>